<evidence type="ECO:0000259" key="1">
    <source>
        <dbReference type="Pfam" id="PF00646"/>
    </source>
</evidence>
<feature type="domain" description="F-box" evidence="1">
    <location>
        <begin position="12"/>
        <end position="34"/>
    </location>
</feature>
<accession>A0ABR3TTF1</accession>
<dbReference type="InterPro" id="IPR001810">
    <property type="entry name" value="F-box_dom"/>
</dbReference>
<reference evidence="2 3" key="1">
    <citation type="journal article" date="2023" name="Plant Dis.">
        <title>First Report of Diplodia intermedia Causing Canker and Dieback Diseases on Apple Trees in Canada.</title>
        <authorList>
            <person name="Ellouze W."/>
            <person name="Ilyukhin E."/>
            <person name="Sulman M."/>
            <person name="Ali S."/>
        </authorList>
    </citation>
    <scope>NUCLEOTIDE SEQUENCE [LARGE SCALE GENOMIC DNA]</scope>
    <source>
        <strain evidence="2 3">M45-28</strain>
    </source>
</reference>
<comment type="caution">
    <text evidence="2">The sequence shown here is derived from an EMBL/GenBank/DDBJ whole genome shotgun (WGS) entry which is preliminary data.</text>
</comment>
<sequence length="150" mass="16970">MARVVDPSLVTLPTELLLLIIKYLEPASIINFAFAAYPALQSKMIVPPMTWRVGLELPSPQRGPLAIFGAWPLPTELTLQVLSGLGPEDLMRFVFGHYHLVPRLLPDITPATNKQLTKAWLQVEIVKELTREQMLSWTASLNRRDRSWSI</sequence>
<dbReference type="Pfam" id="PF00646">
    <property type="entry name" value="F-box"/>
    <property type="match status" value="1"/>
</dbReference>
<evidence type="ECO:0000313" key="2">
    <source>
        <dbReference type="EMBL" id="KAL1643770.1"/>
    </source>
</evidence>
<evidence type="ECO:0000313" key="3">
    <source>
        <dbReference type="Proteomes" id="UP001521184"/>
    </source>
</evidence>
<protein>
    <recommendedName>
        <fullName evidence="1">F-box domain-containing protein</fullName>
    </recommendedName>
</protein>
<keyword evidence="3" id="KW-1185">Reference proteome</keyword>
<organism evidence="2 3">
    <name type="scientific">Diplodia intermedia</name>
    <dbReference type="NCBI Taxonomy" id="856260"/>
    <lineage>
        <taxon>Eukaryota</taxon>
        <taxon>Fungi</taxon>
        <taxon>Dikarya</taxon>
        <taxon>Ascomycota</taxon>
        <taxon>Pezizomycotina</taxon>
        <taxon>Dothideomycetes</taxon>
        <taxon>Dothideomycetes incertae sedis</taxon>
        <taxon>Botryosphaeriales</taxon>
        <taxon>Botryosphaeriaceae</taxon>
        <taxon>Diplodia</taxon>
    </lineage>
</organism>
<dbReference type="Proteomes" id="UP001521184">
    <property type="component" value="Unassembled WGS sequence"/>
</dbReference>
<name>A0ABR3TTF1_9PEZI</name>
<dbReference type="EMBL" id="JAKEKT020000026">
    <property type="protein sequence ID" value="KAL1643770.1"/>
    <property type="molecule type" value="Genomic_DNA"/>
</dbReference>
<gene>
    <name evidence="2" type="ORF">SLS58_004786</name>
</gene>
<proteinExistence type="predicted"/>